<keyword evidence="1" id="KW-0812">Transmembrane</keyword>
<gene>
    <name evidence="2" type="ORF">CASFOL_012339</name>
</gene>
<name>A0ABD3DRZ5_9LAMI</name>
<keyword evidence="3" id="KW-1185">Reference proteome</keyword>
<organism evidence="2 3">
    <name type="scientific">Castilleja foliolosa</name>
    <dbReference type="NCBI Taxonomy" id="1961234"/>
    <lineage>
        <taxon>Eukaryota</taxon>
        <taxon>Viridiplantae</taxon>
        <taxon>Streptophyta</taxon>
        <taxon>Embryophyta</taxon>
        <taxon>Tracheophyta</taxon>
        <taxon>Spermatophyta</taxon>
        <taxon>Magnoliopsida</taxon>
        <taxon>eudicotyledons</taxon>
        <taxon>Gunneridae</taxon>
        <taxon>Pentapetalae</taxon>
        <taxon>asterids</taxon>
        <taxon>lamiids</taxon>
        <taxon>Lamiales</taxon>
        <taxon>Orobanchaceae</taxon>
        <taxon>Pedicularideae</taxon>
        <taxon>Castillejinae</taxon>
        <taxon>Castilleja</taxon>
    </lineage>
</organism>
<sequence>MVALKKSAVIYHYLYFSCTSAAAAPRLFFPKSFTPLRAENLPFDEIDIVYLLNFVGPPGFVNQLSLEVGKRP</sequence>
<comment type="caution">
    <text evidence="2">The sequence shown here is derived from an EMBL/GenBank/DDBJ whole genome shotgun (WGS) entry which is preliminary data.</text>
</comment>
<proteinExistence type="predicted"/>
<evidence type="ECO:0000256" key="1">
    <source>
        <dbReference type="SAM" id="Phobius"/>
    </source>
</evidence>
<dbReference type="EMBL" id="JAVIJP010000015">
    <property type="protein sequence ID" value="KAL3644407.1"/>
    <property type="molecule type" value="Genomic_DNA"/>
</dbReference>
<reference evidence="3" key="1">
    <citation type="journal article" date="2024" name="IScience">
        <title>Strigolactones Initiate the Formation of Haustorium-like Structures in Castilleja.</title>
        <authorList>
            <person name="Buerger M."/>
            <person name="Peterson D."/>
            <person name="Chory J."/>
        </authorList>
    </citation>
    <scope>NUCLEOTIDE SEQUENCE [LARGE SCALE GENOMIC DNA]</scope>
</reference>
<evidence type="ECO:0000313" key="3">
    <source>
        <dbReference type="Proteomes" id="UP001632038"/>
    </source>
</evidence>
<dbReference type="AlphaFoldDB" id="A0ABD3DRZ5"/>
<keyword evidence="1" id="KW-0472">Membrane</keyword>
<protein>
    <submittedName>
        <fullName evidence="2">Uncharacterized protein</fullName>
    </submittedName>
</protein>
<evidence type="ECO:0000313" key="2">
    <source>
        <dbReference type="EMBL" id="KAL3644407.1"/>
    </source>
</evidence>
<feature type="transmembrane region" description="Helical" evidence="1">
    <location>
        <begin position="12"/>
        <end position="29"/>
    </location>
</feature>
<dbReference type="Proteomes" id="UP001632038">
    <property type="component" value="Unassembled WGS sequence"/>
</dbReference>
<keyword evidence="1" id="KW-1133">Transmembrane helix</keyword>
<accession>A0ABD3DRZ5</accession>